<feature type="binding site" evidence="11">
    <location>
        <position position="293"/>
    </location>
    <ligand>
        <name>Mg(2+)</name>
        <dbReference type="ChEBI" id="CHEBI:18420"/>
    </ligand>
</feature>
<keyword evidence="7 10" id="KW-0460">Magnesium</keyword>
<dbReference type="PROSITE" id="PS51257">
    <property type="entry name" value="PROKAR_LIPOPROTEIN"/>
    <property type="match status" value="1"/>
</dbReference>
<keyword evidence="12" id="KW-1003">Cell membrane</keyword>
<dbReference type="GO" id="GO:0046872">
    <property type="term" value="F:metal ion binding"/>
    <property type="evidence" value="ECO:0007669"/>
    <property type="project" value="UniProtKB-UniRule"/>
</dbReference>
<organism evidence="13 14">
    <name type="scientific">Niveibacterium umoris</name>
    <dbReference type="NCBI Taxonomy" id="1193620"/>
    <lineage>
        <taxon>Bacteria</taxon>
        <taxon>Pseudomonadati</taxon>
        <taxon>Pseudomonadota</taxon>
        <taxon>Betaproteobacteria</taxon>
        <taxon>Rhodocyclales</taxon>
        <taxon>Rhodocyclaceae</taxon>
        <taxon>Niveibacterium</taxon>
    </lineage>
</organism>
<evidence type="ECO:0000256" key="6">
    <source>
        <dbReference type="ARBA" id="ARBA00022827"/>
    </source>
</evidence>
<dbReference type="Pfam" id="PF02424">
    <property type="entry name" value="ApbE"/>
    <property type="match status" value="1"/>
</dbReference>
<evidence type="ECO:0000256" key="10">
    <source>
        <dbReference type="PIRNR" id="PIRNR006268"/>
    </source>
</evidence>
<dbReference type="EC" id="2.7.1.180" evidence="1 10"/>
<proteinExistence type="inferred from homology"/>
<keyword evidence="3 10" id="KW-0285">Flavoprotein</keyword>
<dbReference type="Gene3D" id="3.10.520.10">
    <property type="entry name" value="ApbE-like domains"/>
    <property type="match status" value="1"/>
</dbReference>
<comment type="catalytic activity">
    <reaction evidence="9 10 12">
        <text>L-threonyl-[protein] + FAD = FMN-L-threonyl-[protein] + AMP + H(+)</text>
        <dbReference type="Rhea" id="RHEA:36847"/>
        <dbReference type="Rhea" id="RHEA-COMP:11060"/>
        <dbReference type="Rhea" id="RHEA-COMP:11061"/>
        <dbReference type="ChEBI" id="CHEBI:15378"/>
        <dbReference type="ChEBI" id="CHEBI:30013"/>
        <dbReference type="ChEBI" id="CHEBI:57692"/>
        <dbReference type="ChEBI" id="CHEBI:74257"/>
        <dbReference type="ChEBI" id="CHEBI:456215"/>
        <dbReference type="EC" id="2.7.1.180"/>
    </reaction>
</comment>
<evidence type="ECO:0000256" key="7">
    <source>
        <dbReference type="ARBA" id="ARBA00022842"/>
    </source>
</evidence>
<evidence type="ECO:0000256" key="3">
    <source>
        <dbReference type="ARBA" id="ARBA00022630"/>
    </source>
</evidence>
<protein>
    <recommendedName>
        <fullName evidence="2 10">FAD:protein FMN transferase</fullName>
        <ecNumber evidence="1 10">2.7.1.180</ecNumber>
    </recommendedName>
    <alternativeName>
        <fullName evidence="8 10">Flavin transferase</fullName>
    </alternativeName>
</protein>
<evidence type="ECO:0000256" key="9">
    <source>
        <dbReference type="ARBA" id="ARBA00048540"/>
    </source>
</evidence>
<accession>A0A840BKU4</accession>
<keyword evidence="4 10" id="KW-0808">Transferase</keyword>
<dbReference type="Proteomes" id="UP000561045">
    <property type="component" value="Unassembled WGS sequence"/>
</dbReference>
<evidence type="ECO:0000256" key="2">
    <source>
        <dbReference type="ARBA" id="ARBA00016337"/>
    </source>
</evidence>
<keyword evidence="5 10" id="KW-0479">Metal-binding</keyword>
<comment type="function">
    <text evidence="12">Flavin transferase that catalyzes the transfer of the FMN moiety of FAD and its covalent binding to the hydroxyl group of a threonine residue in a target flavoprotein.</text>
</comment>
<dbReference type="PANTHER" id="PTHR30040:SF2">
    <property type="entry name" value="FAD:PROTEIN FMN TRANSFERASE"/>
    <property type="match status" value="1"/>
</dbReference>
<feature type="chain" id="PRO_5033112054" description="FAD:protein FMN transferase" evidence="12">
    <location>
        <begin position="24"/>
        <end position="350"/>
    </location>
</feature>
<dbReference type="AlphaFoldDB" id="A0A840BKU4"/>
<dbReference type="SUPFAM" id="SSF143631">
    <property type="entry name" value="ApbE-like"/>
    <property type="match status" value="1"/>
</dbReference>
<evidence type="ECO:0000256" key="4">
    <source>
        <dbReference type="ARBA" id="ARBA00022679"/>
    </source>
</evidence>
<evidence type="ECO:0000256" key="1">
    <source>
        <dbReference type="ARBA" id="ARBA00011955"/>
    </source>
</evidence>
<feature type="binding site" evidence="11">
    <location>
        <position position="178"/>
    </location>
    <ligand>
        <name>Mg(2+)</name>
        <dbReference type="ChEBI" id="CHEBI:18420"/>
    </ligand>
</feature>
<evidence type="ECO:0000256" key="8">
    <source>
        <dbReference type="ARBA" id="ARBA00031306"/>
    </source>
</evidence>
<dbReference type="RefSeq" id="WP_183635146.1">
    <property type="nucleotide sequence ID" value="NZ_BAABLE010000005.1"/>
</dbReference>
<keyword evidence="14" id="KW-1185">Reference proteome</keyword>
<dbReference type="PANTHER" id="PTHR30040">
    <property type="entry name" value="THIAMINE BIOSYNTHESIS LIPOPROTEIN APBE"/>
    <property type="match status" value="1"/>
</dbReference>
<dbReference type="InterPro" id="IPR003374">
    <property type="entry name" value="ApbE-like_sf"/>
</dbReference>
<dbReference type="EMBL" id="JACIET010000002">
    <property type="protein sequence ID" value="MBB4013243.1"/>
    <property type="molecule type" value="Genomic_DNA"/>
</dbReference>
<dbReference type="GO" id="GO:0005886">
    <property type="term" value="C:plasma membrane"/>
    <property type="evidence" value="ECO:0007669"/>
    <property type="project" value="UniProtKB-SubCell"/>
</dbReference>
<evidence type="ECO:0000256" key="11">
    <source>
        <dbReference type="PIRSR" id="PIRSR006268-2"/>
    </source>
</evidence>
<reference evidence="13 14" key="1">
    <citation type="submission" date="2020-08" db="EMBL/GenBank/DDBJ databases">
        <title>Genomic Encyclopedia of Type Strains, Phase IV (KMG-IV): sequencing the most valuable type-strain genomes for metagenomic binning, comparative biology and taxonomic classification.</title>
        <authorList>
            <person name="Goeker M."/>
        </authorList>
    </citation>
    <scope>NUCLEOTIDE SEQUENCE [LARGE SCALE GENOMIC DNA]</scope>
    <source>
        <strain evidence="13 14">DSM 106739</strain>
    </source>
</reference>
<evidence type="ECO:0000256" key="12">
    <source>
        <dbReference type="RuleBase" id="RU363002"/>
    </source>
</evidence>
<evidence type="ECO:0000313" key="13">
    <source>
        <dbReference type="EMBL" id="MBB4013243.1"/>
    </source>
</evidence>
<keyword evidence="12" id="KW-0472">Membrane</keyword>
<keyword evidence="12" id="KW-0732">Signal</keyword>
<evidence type="ECO:0000256" key="5">
    <source>
        <dbReference type="ARBA" id="ARBA00022723"/>
    </source>
</evidence>
<dbReference type="PIRSF" id="PIRSF006268">
    <property type="entry name" value="ApbE"/>
    <property type="match status" value="1"/>
</dbReference>
<dbReference type="InterPro" id="IPR024932">
    <property type="entry name" value="ApbE"/>
</dbReference>
<sequence length="350" mass="37558">MTFARSLTLLRLFPLLVAIATLAGCARNTAHHEESFVFGTRVEITTWGVPEAQAGKAVGAVLREFDRMHRAYHGWQPSELTTLNAALARGETATVTPELAGMLVEAKDLAARGDQLFDPAIGKLIGLWGFHRDQYEAVTPDPLALREAVAAHPTMADLEIEGTRVSSRNPAVQLDLGGYAKGWALDRAAEILRAEGIANALINIGGNVLALGAKGEQPWKVGIQNPRGAGALAALPLKDGEAIGTSGDYQRFFERDGQRFCHLIDPRTGNPATETRSLTILVAARPRAGTLSDAASKPAFIDGEHWRARVAAYGIDHALRVDAAGRIAVTRALAKRIEWLGDVRADTVVD</sequence>
<name>A0A840BKU4_9RHOO</name>
<evidence type="ECO:0000313" key="14">
    <source>
        <dbReference type="Proteomes" id="UP000561045"/>
    </source>
</evidence>
<comment type="caution">
    <text evidence="13">The sequence shown here is derived from an EMBL/GenBank/DDBJ whole genome shotgun (WGS) entry which is preliminary data.</text>
</comment>
<comment type="subcellular location">
    <subcellularLocation>
        <location evidence="12">Cell inner membrane</location>
        <topology evidence="12">Lipid-anchor</topology>
        <orientation evidence="12">Periplasmic side</orientation>
    </subcellularLocation>
</comment>
<keyword evidence="12" id="KW-0997">Cell inner membrane</keyword>
<keyword evidence="6 10" id="KW-0274">FAD</keyword>
<gene>
    <name evidence="13" type="ORF">GGR36_002589</name>
</gene>
<feature type="signal peptide" evidence="12">
    <location>
        <begin position="1"/>
        <end position="23"/>
    </location>
</feature>
<comment type="cofactor">
    <cofactor evidence="11">
        <name>Mg(2+)</name>
        <dbReference type="ChEBI" id="CHEBI:18420"/>
    </cofactor>
    <cofactor evidence="11">
        <name>Mn(2+)</name>
        <dbReference type="ChEBI" id="CHEBI:29035"/>
    </cofactor>
    <text evidence="11">Magnesium. Can also use manganese.</text>
</comment>
<dbReference type="GO" id="GO:0016740">
    <property type="term" value="F:transferase activity"/>
    <property type="evidence" value="ECO:0007669"/>
    <property type="project" value="UniProtKB-UniRule"/>
</dbReference>
<keyword evidence="12 13" id="KW-0449">Lipoprotein</keyword>
<comment type="similarity">
    <text evidence="10 12">Belongs to the ApbE family.</text>
</comment>